<dbReference type="EMBL" id="CP042906">
    <property type="protein sequence ID" value="QEX15661.1"/>
    <property type="molecule type" value="Genomic_DNA"/>
</dbReference>
<dbReference type="Proteomes" id="UP000326202">
    <property type="component" value="Chromosome"/>
</dbReference>
<organism evidence="1 2">
    <name type="scientific">Hypericibacter terrae</name>
    <dbReference type="NCBI Taxonomy" id="2602015"/>
    <lineage>
        <taxon>Bacteria</taxon>
        <taxon>Pseudomonadati</taxon>
        <taxon>Pseudomonadota</taxon>
        <taxon>Alphaproteobacteria</taxon>
        <taxon>Rhodospirillales</taxon>
        <taxon>Dongiaceae</taxon>
        <taxon>Hypericibacter</taxon>
    </lineage>
</organism>
<dbReference type="OrthoDB" id="8480068at2"/>
<protein>
    <submittedName>
        <fullName evidence="1">Uncharacterized protein</fullName>
    </submittedName>
</protein>
<dbReference type="AlphaFoldDB" id="A0A5J6MET1"/>
<dbReference type="RefSeq" id="WP_151176093.1">
    <property type="nucleotide sequence ID" value="NZ_CP042906.1"/>
</dbReference>
<evidence type="ECO:0000313" key="2">
    <source>
        <dbReference type="Proteomes" id="UP000326202"/>
    </source>
</evidence>
<accession>A0A5J6MET1</accession>
<evidence type="ECO:0000313" key="1">
    <source>
        <dbReference type="EMBL" id="QEX15661.1"/>
    </source>
</evidence>
<sequence length="170" mass="18170">MWPFNRKKPGAEEGLRNLASYVSFEAVKALASGSSGAALFESGEIPFVLLQVRDDKAEDVGPRLARAMTKVRDSGGMIHMMSSLMLVFFGFPRSAWASVPERPSIENGRRLSAALLQELGADAKILYGTATGLVGNLGGPHYMHYAAAIPGFGALTAKLVQIEFGRAEAI</sequence>
<gene>
    <name evidence="1" type="ORF">FRZ44_09480</name>
</gene>
<keyword evidence="2" id="KW-1185">Reference proteome</keyword>
<proteinExistence type="predicted"/>
<name>A0A5J6MET1_9PROT</name>
<dbReference type="KEGG" id="htq:FRZ44_09480"/>
<reference evidence="1 2" key="1">
    <citation type="submission" date="2019-08" db="EMBL/GenBank/DDBJ databases">
        <title>Hyperibacter terrae gen. nov., sp. nov. and Hyperibacter viscosus sp. nov., two new members in the family Rhodospirillaceae isolated from the rhizosphere of Hypericum perforatum.</title>
        <authorList>
            <person name="Noviana Z."/>
        </authorList>
    </citation>
    <scope>NUCLEOTIDE SEQUENCE [LARGE SCALE GENOMIC DNA]</scope>
    <source>
        <strain evidence="1 2">R5913</strain>
    </source>
</reference>